<organism evidence="1 2">
    <name type="scientific">Euplotes crassus</name>
    <dbReference type="NCBI Taxonomy" id="5936"/>
    <lineage>
        <taxon>Eukaryota</taxon>
        <taxon>Sar</taxon>
        <taxon>Alveolata</taxon>
        <taxon>Ciliophora</taxon>
        <taxon>Intramacronucleata</taxon>
        <taxon>Spirotrichea</taxon>
        <taxon>Hypotrichia</taxon>
        <taxon>Euplotida</taxon>
        <taxon>Euplotidae</taxon>
        <taxon>Moneuplotes</taxon>
    </lineage>
</organism>
<proteinExistence type="predicted"/>
<dbReference type="AlphaFoldDB" id="A0AAD1UKP3"/>
<comment type="caution">
    <text evidence="1">The sequence shown here is derived from an EMBL/GenBank/DDBJ whole genome shotgun (WGS) entry which is preliminary data.</text>
</comment>
<accession>A0AAD1UKP3</accession>
<reference evidence="1" key="1">
    <citation type="submission" date="2023-07" db="EMBL/GenBank/DDBJ databases">
        <authorList>
            <consortium name="AG Swart"/>
            <person name="Singh M."/>
            <person name="Singh A."/>
            <person name="Seah K."/>
            <person name="Emmerich C."/>
        </authorList>
    </citation>
    <scope>NUCLEOTIDE SEQUENCE</scope>
    <source>
        <strain evidence="1">DP1</strain>
    </source>
</reference>
<evidence type="ECO:0000313" key="2">
    <source>
        <dbReference type="Proteomes" id="UP001295684"/>
    </source>
</evidence>
<keyword evidence="2" id="KW-1185">Reference proteome</keyword>
<sequence length="340" mass="39218">MQIGTSRTFRTYNNSPKHAKARFVTEASSSFQGHMIENSEKNLSRMPQLRRIIELYSVHKDDQGMDENGSNSDGSFTRLRPGSFYNESLKNSSSMERIAGKFTNRSQSIGNNFNTYKNEKTGRTIPRYKIGKRSASTYQNHFEMTPAKVQKEKSLNKKADFQYEQVSYNHKFPPIPKAEVEERIPRSPFETKMKGLQSFQELSPSFKRFILNRTMNKSIISLSSSKGTKVKSKLSRKNSILKKLADSSLQKELNMLKERSVNISDIMKTSYDRPKVTAVQDTLHGIFQTSSSLKNEQRHRKFKTWGGIKIPISIKTGQFNRNKDVLNKWDEQRDGIFNKL</sequence>
<dbReference type="EMBL" id="CAMPGE010011778">
    <property type="protein sequence ID" value="CAI2370589.1"/>
    <property type="molecule type" value="Genomic_DNA"/>
</dbReference>
<protein>
    <submittedName>
        <fullName evidence="1">Uncharacterized protein</fullName>
    </submittedName>
</protein>
<dbReference type="Proteomes" id="UP001295684">
    <property type="component" value="Unassembled WGS sequence"/>
</dbReference>
<evidence type="ECO:0000313" key="1">
    <source>
        <dbReference type="EMBL" id="CAI2370589.1"/>
    </source>
</evidence>
<name>A0AAD1UKP3_EUPCR</name>
<gene>
    <name evidence="1" type="ORF">ECRASSUSDP1_LOCUS11905</name>
</gene>